<name>A0A2P6Q7M4_ROSCH</name>
<sequence>MEIVSMVLAAKVNKHLVSLINQEGVKAIGLCGSDGELITACPAPNVAKLGFVGEVARVDPAILQSIMDDGHIPVIASEW</sequence>
<gene>
    <name evidence="3" type="ORF">RchiOBHm_Chr5g0021691</name>
</gene>
<comment type="caution">
    <text evidence="3">The sequence shown here is derived from an EMBL/GenBank/DDBJ whole genome shotgun (WGS) entry which is preliminary data.</text>
</comment>
<dbReference type="EC" id="2.7.2.8" evidence="3"/>
<dbReference type="STRING" id="74649.A0A2P6Q7M4"/>
<evidence type="ECO:0000256" key="1">
    <source>
        <dbReference type="ARBA" id="ARBA00022679"/>
    </source>
</evidence>
<evidence type="ECO:0000313" key="3">
    <source>
        <dbReference type="EMBL" id="PRQ30172.1"/>
    </source>
</evidence>
<accession>A0A2P6Q7M4</accession>
<dbReference type="PANTHER" id="PTHR23342:SF0">
    <property type="entry name" value="N-ACETYLGLUTAMATE SYNTHASE, MITOCHONDRIAL"/>
    <property type="match status" value="1"/>
</dbReference>
<dbReference type="GO" id="GO:0009534">
    <property type="term" value="C:chloroplast thylakoid"/>
    <property type="evidence" value="ECO:0007669"/>
    <property type="project" value="TreeGrafter"/>
</dbReference>
<dbReference type="Gramene" id="PRQ30172">
    <property type="protein sequence ID" value="PRQ30172"/>
    <property type="gene ID" value="RchiOBHm_Chr5g0021691"/>
</dbReference>
<dbReference type="PANTHER" id="PTHR23342">
    <property type="entry name" value="N-ACETYLGLUTAMATE SYNTHASE"/>
    <property type="match status" value="1"/>
</dbReference>
<proteinExistence type="predicted"/>
<dbReference type="Pfam" id="PF00696">
    <property type="entry name" value="AA_kinase"/>
    <property type="match status" value="1"/>
</dbReference>
<protein>
    <submittedName>
        <fullName evidence="3">Putative acetylglutamate kinase</fullName>
        <ecNumber evidence="3">2.7.2.8</ecNumber>
    </submittedName>
</protein>
<dbReference type="InterPro" id="IPR036393">
    <property type="entry name" value="AceGlu_kinase-like_sf"/>
</dbReference>
<dbReference type="GO" id="GO:0006526">
    <property type="term" value="P:L-arginine biosynthetic process"/>
    <property type="evidence" value="ECO:0007669"/>
    <property type="project" value="TreeGrafter"/>
</dbReference>
<feature type="domain" description="Aspartate/glutamate/uridylate kinase" evidence="2">
    <location>
        <begin position="1"/>
        <end position="76"/>
    </location>
</feature>
<dbReference type="SUPFAM" id="SSF53633">
    <property type="entry name" value="Carbamate kinase-like"/>
    <property type="match status" value="1"/>
</dbReference>
<dbReference type="AlphaFoldDB" id="A0A2P6Q7M4"/>
<reference evidence="3 4" key="1">
    <citation type="journal article" date="2018" name="Nat. Genet.">
        <title>The Rosa genome provides new insights in the design of modern roses.</title>
        <authorList>
            <person name="Bendahmane M."/>
        </authorList>
    </citation>
    <scope>NUCLEOTIDE SEQUENCE [LARGE SCALE GENOMIC DNA]</scope>
    <source>
        <strain evidence="4">cv. Old Blush</strain>
    </source>
</reference>
<dbReference type="InterPro" id="IPR001048">
    <property type="entry name" value="Asp/Glu/Uridylate_kinase"/>
</dbReference>
<dbReference type="Gene3D" id="3.40.1160.10">
    <property type="entry name" value="Acetylglutamate kinase-like"/>
    <property type="match status" value="1"/>
</dbReference>
<keyword evidence="3" id="KW-0418">Kinase</keyword>
<organism evidence="3 4">
    <name type="scientific">Rosa chinensis</name>
    <name type="common">China rose</name>
    <dbReference type="NCBI Taxonomy" id="74649"/>
    <lineage>
        <taxon>Eukaryota</taxon>
        <taxon>Viridiplantae</taxon>
        <taxon>Streptophyta</taxon>
        <taxon>Embryophyta</taxon>
        <taxon>Tracheophyta</taxon>
        <taxon>Spermatophyta</taxon>
        <taxon>Magnoliopsida</taxon>
        <taxon>eudicotyledons</taxon>
        <taxon>Gunneridae</taxon>
        <taxon>Pentapetalae</taxon>
        <taxon>rosids</taxon>
        <taxon>fabids</taxon>
        <taxon>Rosales</taxon>
        <taxon>Rosaceae</taxon>
        <taxon>Rosoideae</taxon>
        <taxon>Rosoideae incertae sedis</taxon>
        <taxon>Rosa</taxon>
    </lineage>
</organism>
<evidence type="ECO:0000259" key="2">
    <source>
        <dbReference type="Pfam" id="PF00696"/>
    </source>
</evidence>
<dbReference type="Proteomes" id="UP000238479">
    <property type="component" value="Chromosome 5"/>
</dbReference>
<evidence type="ECO:0000313" key="4">
    <source>
        <dbReference type="Proteomes" id="UP000238479"/>
    </source>
</evidence>
<keyword evidence="1 3" id="KW-0808">Transferase</keyword>
<keyword evidence="4" id="KW-1185">Reference proteome</keyword>
<dbReference type="EMBL" id="PDCK01000043">
    <property type="protein sequence ID" value="PRQ30172.1"/>
    <property type="molecule type" value="Genomic_DNA"/>
</dbReference>
<dbReference type="GO" id="GO:0003991">
    <property type="term" value="F:acetylglutamate kinase activity"/>
    <property type="evidence" value="ECO:0007669"/>
    <property type="project" value="UniProtKB-EC"/>
</dbReference>